<keyword evidence="1" id="KW-0479">Metal-binding</keyword>
<dbReference type="EMBL" id="GGMS01012164">
    <property type="protein sequence ID" value="MBY81367.1"/>
    <property type="molecule type" value="Transcribed_RNA"/>
</dbReference>
<evidence type="ECO:0000256" key="1">
    <source>
        <dbReference type="PROSITE-ProRule" id="PRU00042"/>
    </source>
</evidence>
<gene>
    <name evidence="3" type="primary">Atmin</name>
    <name evidence="5" type="synonym">LOC112691869</name>
    <name evidence="3" type="ORF">g.74992</name>
</gene>
<dbReference type="AlphaFoldDB" id="A0A2S2QUE3"/>
<dbReference type="GO" id="GO:0008270">
    <property type="term" value="F:zinc ion binding"/>
    <property type="evidence" value="ECO:0007669"/>
    <property type="project" value="UniProtKB-KW"/>
</dbReference>
<dbReference type="Gene3D" id="3.30.160.60">
    <property type="entry name" value="Classic Zinc Finger"/>
    <property type="match status" value="1"/>
</dbReference>
<proteinExistence type="predicted"/>
<dbReference type="PANTHER" id="PTHR46664:SF1">
    <property type="entry name" value="ATM INTERACTOR"/>
    <property type="match status" value="1"/>
</dbReference>
<organism evidence="3">
    <name type="scientific">Sipha flava</name>
    <name type="common">yellow sugarcane aphid</name>
    <dbReference type="NCBI Taxonomy" id="143950"/>
    <lineage>
        <taxon>Eukaryota</taxon>
        <taxon>Metazoa</taxon>
        <taxon>Ecdysozoa</taxon>
        <taxon>Arthropoda</taxon>
        <taxon>Hexapoda</taxon>
        <taxon>Insecta</taxon>
        <taxon>Pterygota</taxon>
        <taxon>Neoptera</taxon>
        <taxon>Paraneoptera</taxon>
        <taxon>Hemiptera</taxon>
        <taxon>Sternorrhyncha</taxon>
        <taxon>Aphidomorpha</taxon>
        <taxon>Aphidoidea</taxon>
        <taxon>Aphididae</taxon>
        <taxon>Sipha</taxon>
    </lineage>
</organism>
<evidence type="ECO:0000313" key="4">
    <source>
        <dbReference type="Proteomes" id="UP000694846"/>
    </source>
</evidence>
<keyword evidence="1" id="KW-0863">Zinc-finger</keyword>
<dbReference type="GO" id="GO:0000976">
    <property type="term" value="F:transcription cis-regulatory region binding"/>
    <property type="evidence" value="ECO:0007669"/>
    <property type="project" value="InterPro"/>
</dbReference>
<dbReference type="RefSeq" id="XP_025422081.1">
    <property type="nucleotide sequence ID" value="XM_025566296.1"/>
</dbReference>
<keyword evidence="4" id="KW-1185">Reference proteome</keyword>
<accession>A0A2S2QUE3</accession>
<keyword evidence="1" id="KW-0862">Zinc</keyword>
<dbReference type="InterPro" id="IPR013087">
    <property type="entry name" value="Znf_C2H2_type"/>
</dbReference>
<reference evidence="5" key="2">
    <citation type="submission" date="2025-04" db="UniProtKB">
        <authorList>
            <consortium name="RefSeq"/>
        </authorList>
    </citation>
    <scope>IDENTIFICATION</scope>
    <source>
        <tissue evidence="5">Whole body</tissue>
    </source>
</reference>
<evidence type="ECO:0000259" key="2">
    <source>
        <dbReference type="PROSITE" id="PS50157"/>
    </source>
</evidence>
<dbReference type="OrthoDB" id="6354171at2759"/>
<dbReference type="GO" id="GO:0005634">
    <property type="term" value="C:nucleus"/>
    <property type="evidence" value="ECO:0007669"/>
    <property type="project" value="TreeGrafter"/>
</dbReference>
<protein>
    <submittedName>
        <fullName evidence="3">ATM interactor</fullName>
    </submittedName>
    <submittedName>
        <fullName evidence="5">Zinc finger protein 131</fullName>
    </submittedName>
</protein>
<dbReference type="GO" id="GO:0045944">
    <property type="term" value="P:positive regulation of transcription by RNA polymerase II"/>
    <property type="evidence" value="ECO:0007669"/>
    <property type="project" value="InterPro"/>
</dbReference>
<dbReference type="SUPFAM" id="SSF57667">
    <property type="entry name" value="beta-beta-alpha zinc fingers"/>
    <property type="match status" value="1"/>
</dbReference>
<evidence type="ECO:0000313" key="3">
    <source>
        <dbReference type="EMBL" id="MBY81367.1"/>
    </source>
</evidence>
<dbReference type="PANTHER" id="PTHR46664">
    <property type="entry name" value="ATM INTERACTOR"/>
    <property type="match status" value="1"/>
</dbReference>
<reference evidence="3" key="1">
    <citation type="submission" date="2018-04" db="EMBL/GenBank/DDBJ databases">
        <title>Transcriptome assembly of Sipha flava.</title>
        <authorList>
            <person name="Scully E.D."/>
            <person name="Geib S.M."/>
            <person name="Palmer N.A."/>
            <person name="Koch K."/>
            <person name="Bradshaw J."/>
            <person name="Heng-Moss T."/>
            <person name="Sarath G."/>
        </authorList>
    </citation>
    <scope>NUCLEOTIDE SEQUENCE</scope>
</reference>
<feature type="domain" description="C2H2-type" evidence="2">
    <location>
        <begin position="69"/>
        <end position="88"/>
    </location>
</feature>
<dbReference type="InterPro" id="IPR036236">
    <property type="entry name" value="Znf_C2H2_sf"/>
</dbReference>
<dbReference type="PROSITE" id="PS50157">
    <property type="entry name" value="ZINC_FINGER_C2H2_2"/>
    <property type="match status" value="1"/>
</dbReference>
<dbReference type="Proteomes" id="UP000694846">
    <property type="component" value="Unplaced"/>
</dbReference>
<sequence>MFGMSKNCLVMVLTENDIKQNNSRLINDTFYCPVLGCKYNLNFGQSVKSFKTQKLLKQHCIKVHSDKKYKCDNCEKGFPLESTLKSHRITCGVIYSCYCGIKYKSPEAFLTHTKRKQHNIGLGYSTIMRFLKTRKLLPNSENVQEFAELQDIESSKKSAQTQTITDVQILSDSSTQTTFENKDCLLRHNDPKLSSATSSPIRRLCAQTQTEPLGDCIKIEPDPMFLDSETQTNFDFLDIYTQTAESECLFGDLEFTNIQTQTYSSSLFNHHSIDIKNDDLVDIKDNMIMI</sequence>
<name>A0A2S2QUE3_9HEMI</name>
<evidence type="ECO:0000313" key="5">
    <source>
        <dbReference type="RefSeq" id="XP_025422081.1"/>
    </source>
</evidence>
<dbReference type="GO" id="GO:0000981">
    <property type="term" value="F:DNA-binding transcription factor activity, RNA polymerase II-specific"/>
    <property type="evidence" value="ECO:0007669"/>
    <property type="project" value="TreeGrafter"/>
</dbReference>
<dbReference type="SMART" id="SM00355">
    <property type="entry name" value="ZnF_C2H2"/>
    <property type="match status" value="3"/>
</dbReference>
<dbReference type="InterPro" id="IPR055303">
    <property type="entry name" value="ATMIN"/>
</dbReference>